<gene>
    <name evidence="21" type="ORF">BG011_006588</name>
</gene>
<evidence type="ECO:0000256" key="14">
    <source>
        <dbReference type="ARBA" id="ARBA00023128"/>
    </source>
</evidence>
<proteinExistence type="inferred from homology"/>
<dbReference type="GO" id="GO:0000139">
    <property type="term" value="C:Golgi membrane"/>
    <property type="evidence" value="ECO:0007669"/>
    <property type="project" value="UniProtKB-SubCell"/>
</dbReference>
<evidence type="ECO:0000256" key="11">
    <source>
        <dbReference type="ARBA" id="ARBA00022989"/>
    </source>
</evidence>
<dbReference type="Proteomes" id="UP000726737">
    <property type="component" value="Unassembled WGS sequence"/>
</dbReference>
<comment type="subcellular location">
    <subcellularLocation>
        <location evidence="2">Cytoplasmic vesicle membrane</location>
        <topology evidence="2">Single-pass type I membrane protein</topology>
    </subcellularLocation>
    <subcellularLocation>
        <location evidence="4">Golgi apparatus membrane</location>
        <topology evidence="4">Single-pass type I membrane protein</topology>
    </subcellularLocation>
    <subcellularLocation>
        <location evidence="1">Mitochondrion membrane</location>
        <topology evidence="1">Single-pass membrane protein</topology>
    </subcellularLocation>
    <subcellularLocation>
        <location evidence="3">Preautophagosomal structure membrane</location>
        <topology evidence="3">Single-pass type I membrane protein</topology>
    </subcellularLocation>
</comment>
<evidence type="ECO:0000256" key="16">
    <source>
        <dbReference type="ARBA" id="ARBA00023157"/>
    </source>
</evidence>
<dbReference type="Gene3D" id="2.70.130.10">
    <property type="entry name" value="Mannose-6-phosphate receptor binding domain"/>
    <property type="match status" value="1"/>
</dbReference>
<keyword evidence="16" id="KW-1015">Disulfide bond</keyword>
<keyword evidence="11 18" id="KW-1133">Transmembrane helix</keyword>
<dbReference type="GO" id="GO:0031966">
    <property type="term" value="C:mitochondrial membrane"/>
    <property type="evidence" value="ECO:0007669"/>
    <property type="project" value="UniProtKB-SubCell"/>
</dbReference>
<keyword evidence="14" id="KW-0496">Mitochondrion</keyword>
<evidence type="ECO:0000313" key="21">
    <source>
        <dbReference type="EMBL" id="KAG0253053.1"/>
    </source>
</evidence>
<dbReference type="GO" id="GO:0015031">
    <property type="term" value="P:protein transport"/>
    <property type="evidence" value="ECO:0007669"/>
    <property type="project" value="UniProtKB-KW"/>
</dbReference>
<evidence type="ECO:0000259" key="20">
    <source>
        <dbReference type="PROSITE" id="PS51914"/>
    </source>
</evidence>
<feature type="domain" description="MRH" evidence="20">
    <location>
        <begin position="34"/>
        <end position="208"/>
    </location>
</feature>
<dbReference type="PROSITE" id="PS51914">
    <property type="entry name" value="MRH"/>
    <property type="match status" value="1"/>
</dbReference>
<dbReference type="AlphaFoldDB" id="A0A9P6PUB1"/>
<evidence type="ECO:0000256" key="19">
    <source>
        <dbReference type="SAM" id="SignalP"/>
    </source>
</evidence>
<keyword evidence="12" id="KW-0072">Autophagy</keyword>
<evidence type="ECO:0000256" key="3">
    <source>
        <dbReference type="ARBA" id="ARBA00004472"/>
    </source>
</evidence>
<name>A0A9P6PUB1_9FUNG</name>
<evidence type="ECO:0000256" key="13">
    <source>
        <dbReference type="ARBA" id="ARBA00023034"/>
    </source>
</evidence>
<reference evidence="21" key="1">
    <citation type="journal article" date="2020" name="Fungal Divers.">
        <title>Resolving the Mortierellaceae phylogeny through synthesis of multi-gene phylogenetics and phylogenomics.</title>
        <authorList>
            <person name="Vandepol N."/>
            <person name="Liber J."/>
            <person name="Desiro A."/>
            <person name="Na H."/>
            <person name="Kennedy M."/>
            <person name="Barry K."/>
            <person name="Grigoriev I.V."/>
            <person name="Miller A.N."/>
            <person name="O'Donnell K."/>
            <person name="Stajich J.E."/>
            <person name="Bonito G."/>
        </authorList>
    </citation>
    <scope>NUCLEOTIDE SEQUENCE</scope>
    <source>
        <strain evidence="21">KOD948</strain>
    </source>
</reference>
<feature type="chain" id="PRO_5040478903" description="Autophagy-related protein 27" evidence="19">
    <location>
        <begin position="27"/>
        <end position="292"/>
    </location>
</feature>
<dbReference type="GO" id="GO:0030659">
    <property type="term" value="C:cytoplasmic vesicle membrane"/>
    <property type="evidence" value="ECO:0007669"/>
    <property type="project" value="UniProtKB-SubCell"/>
</dbReference>
<dbReference type="GO" id="GO:0006914">
    <property type="term" value="P:autophagy"/>
    <property type="evidence" value="ECO:0007669"/>
    <property type="project" value="UniProtKB-KW"/>
</dbReference>
<evidence type="ECO:0000256" key="1">
    <source>
        <dbReference type="ARBA" id="ARBA00004304"/>
    </source>
</evidence>
<dbReference type="PANTHER" id="PTHR15071">
    <property type="entry name" value="MANNOSE-6-PHOSPHATE RECEPTOR FAMILY MEMBER"/>
    <property type="match status" value="1"/>
</dbReference>
<evidence type="ECO:0000256" key="9">
    <source>
        <dbReference type="ARBA" id="ARBA00022729"/>
    </source>
</evidence>
<dbReference type="GO" id="GO:0034045">
    <property type="term" value="C:phagophore assembly site membrane"/>
    <property type="evidence" value="ECO:0007669"/>
    <property type="project" value="UniProtKB-SubCell"/>
</dbReference>
<evidence type="ECO:0000256" key="5">
    <source>
        <dbReference type="ARBA" id="ARBA00005363"/>
    </source>
</evidence>
<keyword evidence="8 18" id="KW-0812">Transmembrane</keyword>
<evidence type="ECO:0000256" key="18">
    <source>
        <dbReference type="SAM" id="Phobius"/>
    </source>
</evidence>
<dbReference type="InterPro" id="IPR018939">
    <property type="entry name" value="Autophagy-rel_prot_27"/>
</dbReference>
<evidence type="ECO:0000256" key="12">
    <source>
        <dbReference type="ARBA" id="ARBA00023006"/>
    </source>
</evidence>
<keyword evidence="10" id="KW-0653">Protein transport</keyword>
<keyword evidence="22" id="KW-1185">Reference proteome</keyword>
<organism evidence="21 22">
    <name type="scientific">Mortierella polycephala</name>
    <dbReference type="NCBI Taxonomy" id="41804"/>
    <lineage>
        <taxon>Eukaryota</taxon>
        <taxon>Fungi</taxon>
        <taxon>Fungi incertae sedis</taxon>
        <taxon>Mucoromycota</taxon>
        <taxon>Mortierellomycotina</taxon>
        <taxon>Mortierellomycetes</taxon>
        <taxon>Mortierellales</taxon>
        <taxon>Mortierellaceae</taxon>
        <taxon>Mortierella</taxon>
    </lineage>
</organism>
<evidence type="ECO:0000256" key="15">
    <source>
        <dbReference type="ARBA" id="ARBA00023136"/>
    </source>
</evidence>
<comment type="similarity">
    <text evidence="5">Belongs to the ATG27 family.</text>
</comment>
<dbReference type="EMBL" id="JAAAJA010000482">
    <property type="protein sequence ID" value="KAG0253053.1"/>
    <property type="molecule type" value="Genomic_DNA"/>
</dbReference>
<dbReference type="OrthoDB" id="29460at2759"/>
<accession>A0A9P6PUB1</accession>
<evidence type="ECO:0000256" key="8">
    <source>
        <dbReference type="ARBA" id="ARBA00022692"/>
    </source>
</evidence>
<keyword evidence="7" id="KW-0813">Transport</keyword>
<evidence type="ECO:0000256" key="7">
    <source>
        <dbReference type="ARBA" id="ARBA00022448"/>
    </source>
</evidence>
<dbReference type="PANTHER" id="PTHR15071:SF13">
    <property type="entry name" value="AUTOPHAGY-RELATED PROTEIN 27"/>
    <property type="match status" value="1"/>
</dbReference>
<dbReference type="SUPFAM" id="SSF50911">
    <property type="entry name" value="Mannose 6-phosphate receptor domain"/>
    <property type="match status" value="1"/>
</dbReference>
<dbReference type="InterPro" id="IPR009011">
    <property type="entry name" value="Man6P_isomerase_rcpt-bd_dom_sf"/>
</dbReference>
<protein>
    <recommendedName>
        <fullName evidence="6">Autophagy-related protein 27</fullName>
    </recommendedName>
</protein>
<evidence type="ECO:0000256" key="2">
    <source>
        <dbReference type="ARBA" id="ARBA00004358"/>
    </source>
</evidence>
<evidence type="ECO:0000256" key="10">
    <source>
        <dbReference type="ARBA" id="ARBA00022927"/>
    </source>
</evidence>
<sequence>MLPRIHTRLAIVALVALTAYFPYAQAQADAPGVFNCDNIRIDDTIYDISALKSLTYTVKGEPTDDHPSKVRADYSLNPCQALTIPEGEEKSHCKAGTWVCQDTKLIPAEGDPKTLFLRTIAGSAPATDKTPAREVAPSVAQAEKMEDVKELPWDLTLKGGVIEGREQSTIITFICDTTILDEKVGPALTKYENDVVYMSWKSVHACPKMVQLPTTEGMSGFSVFLTVFFALGLTYIVVGAVYNHQVYGAKGLDLLPNIDFWRDFPSLVVDVVRHVWDSVTGRVTSSRGYVSV</sequence>
<keyword evidence="13" id="KW-0333">Golgi apparatus</keyword>
<keyword evidence="9 19" id="KW-0732">Signal</keyword>
<evidence type="ECO:0000313" key="22">
    <source>
        <dbReference type="Proteomes" id="UP000726737"/>
    </source>
</evidence>
<evidence type="ECO:0000256" key="6">
    <source>
        <dbReference type="ARBA" id="ARBA00013776"/>
    </source>
</evidence>
<evidence type="ECO:0000256" key="17">
    <source>
        <dbReference type="ARBA" id="ARBA00023329"/>
    </source>
</evidence>
<keyword evidence="17" id="KW-0968">Cytoplasmic vesicle</keyword>
<feature type="transmembrane region" description="Helical" evidence="18">
    <location>
        <begin position="221"/>
        <end position="242"/>
    </location>
</feature>
<dbReference type="InterPro" id="IPR044865">
    <property type="entry name" value="MRH_dom"/>
</dbReference>
<dbReference type="Pfam" id="PF09451">
    <property type="entry name" value="ATG27"/>
    <property type="match status" value="1"/>
</dbReference>
<evidence type="ECO:0000256" key="4">
    <source>
        <dbReference type="ARBA" id="ARBA00004614"/>
    </source>
</evidence>
<feature type="signal peptide" evidence="19">
    <location>
        <begin position="1"/>
        <end position="26"/>
    </location>
</feature>
<keyword evidence="15 18" id="KW-0472">Membrane</keyword>
<comment type="caution">
    <text evidence="21">The sequence shown here is derived from an EMBL/GenBank/DDBJ whole genome shotgun (WGS) entry which is preliminary data.</text>
</comment>